<organism evidence="2 3">
    <name type="scientific">Ustilago trichophora</name>
    <dbReference type="NCBI Taxonomy" id="86804"/>
    <lineage>
        <taxon>Eukaryota</taxon>
        <taxon>Fungi</taxon>
        <taxon>Dikarya</taxon>
        <taxon>Basidiomycota</taxon>
        <taxon>Ustilaginomycotina</taxon>
        <taxon>Ustilaginomycetes</taxon>
        <taxon>Ustilaginales</taxon>
        <taxon>Ustilaginaceae</taxon>
        <taxon>Ustilago</taxon>
    </lineage>
</organism>
<dbReference type="OrthoDB" id="2546609at2759"/>
<name>A0A5C3EHJ5_9BASI</name>
<feature type="compositionally biased region" description="Polar residues" evidence="1">
    <location>
        <begin position="384"/>
        <end position="394"/>
    </location>
</feature>
<feature type="compositionally biased region" description="Low complexity" evidence="1">
    <location>
        <begin position="531"/>
        <end position="548"/>
    </location>
</feature>
<evidence type="ECO:0000256" key="1">
    <source>
        <dbReference type="SAM" id="MobiDB-lite"/>
    </source>
</evidence>
<dbReference type="AlphaFoldDB" id="A0A5C3EHJ5"/>
<feature type="compositionally biased region" description="Low complexity" evidence="1">
    <location>
        <begin position="1"/>
        <end position="35"/>
    </location>
</feature>
<reference evidence="2 3" key="1">
    <citation type="submission" date="2018-03" db="EMBL/GenBank/DDBJ databases">
        <authorList>
            <person name="Guldener U."/>
        </authorList>
    </citation>
    <scope>NUCLEOTIDE SEQUENCE [LARGE SCALE GENOMIC DNA]</scope>
    <source>
        <strain evidence="2 3">NBRC100155</strain>
    </source>
</reference>
<accession>A0A5C3EHJ5</accession>
<keyword evidence="3" id="KW-1185">Reference proteome</keyword>
<feature type="region of interest" description="Disordered" evidence="1">
    <location>
        <begin position="365"/>
        <end position="456"/>
    </location>
</feature>
<feature type="compositionally biased region" description="Polar residues" evidence="1">
    <location>
        <begin position="401"/>
        <end position="425"/>
    </location>
</feature>
<proteinExistence type="predicted"/>
<dbReference type="Proteomes" id="UP000324022">
    <property type="component" value="Unassembled WGS sequence"/>
</dbReference>
<protein>
    <submittedName>
        <fullName evidence="2">Uncharacterized protein</fullName>
    </submittedName>
</protein>
<evidence type="ECO:0000313" key="2">
    <source>
        <dbReference type="EMBL" id="SPO29872.1"/>
    </source>
</evidence>
<dbReference type="EMBL" id="OOIN01000030">
    <property type="protein sequence ID" value="SPO29872.1"/>
    <property type="molecule type" value="Genomic_DNA"/>
</dbReference>
<feature type="region of interest" description="Disordered" evidence="1">
    <location>
        <begin position="154"/>
        <end position="235"/>
    </location>
</feature>
<feature type="compositionally biased region" description="Polar residues" evidence="1">
    <location>
        <begin position="365"/>
        <end position="374"/>
    </location>
</feature>
<feature type="region of interest" description="Disordered" evidence="1">
    <location>
        <begin position="1"/>
        <end position="51"/>
    </location>
</feature>
<feature type="compositionally biased region" description="Low complexity" evidence="1">
    <location>
        <begin position="640"/>
        <end position="649"/>
    </location>
</feature>
<feature type="region of interest" description="Disordered" evidence="1">
    <location>
        <begin position="636"/>
        <end position="671"/>
    </location>
</feature>
<sequence>MSVATRSRSMTAHSSASSSTSATVAPSSSSTATQSDPRFNNFRPARYQTKEELDRFFGTTSVQKREQRLRVRESDGQVYFDWIEKDEWQHLLATGSLTSPNSPADQVAAMDRRRSSVATFMTLSSPLRPSSPMRRASLASGISPLVGRFGEVEIGSAGSSTDGEDVKERRGRKRSNSALVARSEQWDDQLPQNGGGGEFRDWIQSPGFKRRQSDGVVSNPRDSYYYGEEEDQDAHSDNVRIRISRLPLGHRKLDQDSLDQAFGTHNPLFDLSPNATIPTCNNHKPATLHIPTVKAHQGLIEIDNAPSPTCSSYPGSPNTIVGGGSTFDAASGVRRGTFGDLLPPSQPAPTGVQVAAMTSRRIRVQSDTATTPPSSAAMEILVSPTPSSTSQNSRTLRHTASFETPRQPSFSQQNDTAVPSPSTVPCNAWAQRQRWHSAEASTTTTTPSSNPPVRPERKIRAVRSVASLHEATDTAAFRNLPPPLPAVSIERTRKISNSSEGSSASDCFTPLAPRTGAKKFDRTRIQHLQSLPPATSTSPASTIATLPPLENPRPMRDPVVVTAPPPQPSVHLPPSEHVAECVKPKVLIAGGLRTGPEVYEGVDIPCASIYLYSDPEDNFEPALALSMSASKLKKLKKKSNSTNVSSNTLEAATTAGHARSASASSTTVGMDVQQHAKGSSRWWSHILHN</sequence>
<evidence type="ECO:0000313" key="3">
    <source>
        <dbReference type="Proteomes" id="UP000324022"/>
    </source>
</evidence>
<gene>
    <name evidence="2" type="ORF">UTRI_06144_B</name>
</gene>
<feature type="region of interest" description="Disordered" evidence="1">
    <location>
        <begin position="531"/>
        <end position="553"/>
    </location>
</feature>